<dbReference type="RefSeq" id="WP_075104716.1">
    <property type="nucleotide sequence ID" value="NZ_MSJM01000004.1"/>
</dbReference>
<dbReference type="OrthoDB" id="2235960at2"/>
<gene>
    <name evidence="1" type="ORF">BU202_05070</name>
</gene>
<proteinExistence type="predicted"/>
<dbReference type="EMBL" id="MSJM01000004">
    <property type="protein sequence ID" value="OLF47840.1"/>
    <property type="molecule type" value="Genomic_DNA"/>
</dbReference>
<reference evidence="2" key="1">
    <citation type="submission" date="2016-12" db="EMBL/GenBank/DDBJ databases">
        <authorList>
            <person name="Gulvik C.A."/>
        </authorList>
    </citation>
    <scope>NUCLEOTIDE SEQUENCE [LARGE SCALE GENOMIC DNA]</scope>
    <source>
        <strain evidence="2">NED12-00049-6B</strain>
    </source>
</reference>
<accession>A0A1Q8E7U5</accession>
<comment type="caution">
    <text evidence="1">The sequence shown here is derived from an EMBL/GenBank/DDBJ whole genome shotgun (WGS) entry which is preliminary data.</text>
</comment>
<keyword evidence="2" id="KW-1185">Reference proteome</keyword>
<protein>
    <recommendedName>
        <fullName evidence="3">DUF1310 family protein</fullName>
    </recommendedName>
</protein>
<name>A0A1Q8E7U5_9STRE</name>
<dbReference type="AlphaFoldDB" id="A0A1Q8E7U5"/>
<evidence type="ECO:0000313" key="1">
    <source>
        <dbReference type="EMBL" id="OLF47840.1"/>
    </source>
</evidence>
<dbReference type="Proteomes" id="UP000186890">
    <property type="component" value="Unassembled WGS sequence"/>
</dbReference>
<sequence>MNKLFNIILGLGFLLILGAGIYQLIGPSLPPISTRDKQIAYLKEHEQEIIDFVKSKNGKVESVQIDWQSLKITSMGNGTPKGLGYNLSLSGGFNGLESSYFTVDFYLKNKNDLPDIEMIDMLNPLRILRGEILDTYE</sequence>
<organism evidence="1 2">
    <name type="scientific">Streptococcus cuniculi</name>
    <dbReference type="NCBI Taxonomy" id="1432788"/>
    <lineage>
        <taxon>Bacteria</taxon>
        <taxon>Bacillati</taxon>
        <taxon>Bacillota</taxon>
        <taxon>Bacilli</taxon>
        <taxon>Lactobacillales</taxon>
        <taxon>Streptococcaceae</taxon>
        <taxon>Streptococcus</taxon>
    </lineage>
</organism>
<evidence type="ECO:0000313" key="2">
    <source>
        <dbReference type="Proteomes" id="UP000186890"/>
    </source>
</evidence>
<evidence type="ECO:0008006" key="3">
    <source>
        <dbReference type="Google" id="ProtNLM"/>
    </source>
</evidence>